<organism evidence="1 2">
    <name type="scientific">Streptomyces scabiei (strain 87.22)</name>
    <dbReference type="NCBI Taxonomy" id="680198"/>
    <lineage>
        <taxon>Bacteria</taxon>
        <taxon>Bacillati</taxon>
        <taxon>Actinomycetota</taxon>
        <taxon>Actinomycetes</taxon>
        <taxon>Kitasatosporales</taxon>
        <taxon>Streptomycetaceae</taxon>
        <taxon>Streptomyces</taxon>
    </lineage>
</organism>
<name>C9ZFX2_STRSW</name>
<accession>C9ZFX2</accession>
<dbReference type="KEGG" id="scb:SCAB_79731"/>
<sequence>MSFEGCGGKRLVADRYSPADPVFRARRHEEADLIGTLLRDPVGVRR</sequence>
<gene>
    <name evidence="1" type="ordered locus">SCAB_79731</name>
</gene>
<keyword evidence="2" id="KW-1185">Reference proteome</keyword>
<dbReference type="EMBL" id="FN554889">
    <property type="protein sequence ID" value="CBG74933.1"/>
    <property type="molecule type" value="Genomic_DNA"/>
</dbReference>
<protein>
    <submittedName>
        <fullName evidence="1">Uncharacterized protein</fullName>
    </submittedName>
</protein>
<dbReference type="Proteomes" id="UP000001444">
    <property type="component" value="Chromosome"/>
</dbReference>
<evidence type="ECO:0000313" key="1">
    <source>
        <dbReference type="EMBL" id="CBG74933.1"/>
    </source>
</evidence>
<dbReference type="STRING" id="680198.SCAB_79731"/>
<reference evidence="1 2" key="1">
    <citation type="journal article" date="2010" name="Mol. Plant Microbe Interact.">
        <title>Streptomyces scabies 87-22 contains a coronafacic acid-like biosynthetic cluster that contributes to plant-microbe interactions.</title>
        <authorList>
            <person name="Bignell D.R."/>
            <person name="Seipke R.F."/>
            <person name="Huguet-Tapia J.C."/>
            <person name="Chambers A.H."/>
            <person name="Parry R.J."/>
            <person name="Loria R."/>
        </authorList>
    </citation>
    <scope>NUCLEOTIDE SEQUENCE [LARGE SCALE GENOMIC DNA]</scope>
    <source>
        <strain evidence="1 2">87.22</strain>
    </source>
</reference>
<evidence type="ECO:0000313" key="2">
    <source>
        <dbReference type="Proteomes" id="UP000001444"/>
    </source>
</evidence>
<proteinExistence type="predicted"/>
<dbReference type="HOGENOM" id="CLU_3189787_0_0_11"/>
<dbReference type="AlphaFoldDB" id="C9ZFX2"/>